<gene>
    <name evidence="1" type="ORF">AB870_26105</name>
</gene>
<proteinExistence type="predicted"/>
<keyword evidence="2" id="KW-1185">Reference proteome</keyword>
<evidence type="ECO:0000313" key="1">
    <source>
        <dbReference type="EMBL" id="ANI21797.1"/>
    </source>
</evidence>
<evidence type="ECO:0000313" key="2">
    <source>
        <dbReference type="Proteomes" id="UP000035651"/>
    </source>
</evidence>
<dbReference type="RefSeq" id="WP_064674888.1">
    <property type="nucleotide sequence ID" value="NZ_CP011807.3"/>
</dbReference>
<dbReference type="AlphaFoldDB" id="A0A173H040"/>
<evidence type="ECO:0008006" key="3">
    <source>
        <dbReference type="Google" id="ProtNLM"/>
    </source>
</evidence>
<name>A0A173H040_9BURK</name>
<dbReference type="EMBL" id="CP011807">
    <property type="protein sequence ID" value="ANI21797.1"/>
    <property type="molecule type" value="Genomic_DNA"/>
</dbReference>
<organism evidence="1 2">
    <name type="scientific">Pandoraea faecigallinarum</name>
    <dbReference type="NCBI Taxonomy" id="656179"/>
    <lineage>
        <taxon>Bacteria</taxon>
        <taxon>Pseudomonadati</taxon>
        <taxon>Pseudomonadota</taxon>
        <taxon>Betaproteobacteria</taxon>
        <taxon>Burkholderiales</taxon>
        <taxon>Burkholderiaceae</taxon>
        <taxon>Pandoraea</taxon>
    </lineage>
</organism>
<sequence length="94" mass="10581">MFDILKERYGAVMTLEQLAATLSRKPEGLRMALLKSKSEWARSLNAQKVYIGRRMYFPTEAVARLFDAGIATEGERRDEANVDRNIRGDGGKSS</sequence>
<accession>A0A173H040</accession>
<protein>
    <recommendedName>
        <fullName evidence="3">Plasmid-related protein</fullName>
    </recommendedName>
</protein>
<dbReference type="Proteomes" id="UP000035651">
    <property type="component" value="Chromosome"/>
</dbReference>
<reference evidence="1" key="1">
    <citation type="submission" date="2016-06" db="EMBL/GenBank/DDBJ databases">
        <title>Complete Genome Sequence of Pandoraea faecigallinarum DSM-23572.</title>
        <authorList>
            <person name="Yong D."/>
            <person name="Ee R."/>
            <person name="Lim Y.-L."/>
            <person name="Yin W.-F."/>
            <person name="Chan K.-G."/>
        </authorList>
    </citation>
    <scope>NUCLEOTIDE SEQUENCE</scope>
    <source>
        <strain evidence="1">DSM 23572</strain>
    </source>
</reference>